<dbReference type="STRING" id="1120964.GCA_001313265_02939"/>
<feature type="region of interest" description="Disordered" evidence="1">
    <location>
        <begin position="53"/>
        <end position="87"/>
    </location>
</feature>
<reference evidence="4" key="1">
    <citation type="submission" date="2016-10" db="EMBL/GenBank/DDBJ databases">
        <authorList>
            <person name="Varghese N."/>
            <person name="Submissions S."/>
        </authorList>
    </citation>
    <scope>NUCLEOTIDE SEQUENCE [LARGE SCALE GENOMIC DNA]</scope>
    <source>
        <strain evidence="4">DSM 17298</strain>
    </source>
</reference>
<dbReference type="OrthoDB" id="826396at2"/>
<keyword evidence="2" id="KW-1133">Transmembrane helix</keyword>
<keyword evidence="2" id="KW-0812">Transmembrane</keyword>
<evidence type="ECO:0000313" key="4">
    <source>
        <dbReference type="Proteomes" id="UP000236736"/>
    </source>
</evidence>
<dbReference type="AlphaFoldDB" id="A0A1H5UC41"/>
<dbReference type="EMBL" id="FNVR01000004">
    <property type="protein sequence ID" value="SEF71807.1"/>
    <property type="molecule type" value="Genomic_DNA"/>
</dbReference>
<keyword evidence="4" id="KW-1185">Reference proteome</keyword>
<evidence type="ECO:0000313" key="3">
    <source>
        <dbReference type="EMBL" id="SEF71807.1"/>
    </source>
</evidence>
<evidence type="ECO:0000256" key="2">
    <source>
        <dbReference type="SAM" id="Phobius"/>
    </source>
</evidence>
<evidence type="ECO:0000256" key="1">
    <source>
        <dbReference type="SAM" id="MobiDB-lite"/>
    </source>
</evidence>
<protein>
    <submittedName>
        <fullName evidence="3">Uncharacterized protein</fullName>
    </submittedName>
</protein>
<dbReference type="RefSeq" id="WP_103923807.1">
    <property type="nucleotide sequence ID" value="NZ_BBFN01000012.1"/>
</dbReference>
<organism evidence="3 4">
    <name type="scientific">Algoriphagus boritolerans DSM 17298 = JCM 18970</name>
    <dbReference type="NCBI Taxonomy" id="1120964"/>
    <lineage>
        <taxon>Bacteria</taxon>
        <taxon>Pseudomonadati</taxon>
        <taxon>Bacteroidota</taxon>
        <taxon>Cytophagia</taxon>
        <taxon>Cytophagales</taxon>
        <taxon>Cyclobacteriaceae</taxon>
        <taxon>Algoriphagus</taxon>
    </lineage>
</organism>
<dbReference type="Proteomes" id="UP000236736">
    <property type="component" value="Unassembled WGS sequence"/>
</dbReference>
<sequence>MSWTDFFLYLSLFYVVYYAVNVVFDVLRKPQLSEVSAGNAYTFQTDLNEFDESPTVIEDNDPVPDPVKPKTESASQTEVWVNSEEDSEDIEFEINDPSPVKSTGGVTTLNSLFVLAKEGSIEMKKKVVFS</sequence>
<gene>
    <name evidence="3" type="ORF">SAMN03080598_01138</name>
</gene>
<feature type="compositionally biased region" description="Acidic residues" evidence="1">
    <location>
        <begin position="53"/>
        <end position="62"/>
    </location>
</feature>
<name>A0A1H5UC41_9BACT</name>
<proteinExistence type="predicted"/>
<feature type="transmembrane region" description="Helical" evidence="2">
    <location>
        <begin position="6"/>
        <end position="24"/>
    </location>
</feature>
<keyword evidence="2" id="KW-0472">Membrane</keyword>
<accession>A0A1H5UC41</accession>